<reference evidence="2" key="5">
    <citation type="submission" date="2018-04" db="UniProtKB">
        <authorList>
            <consortium name="EnsemblFungi"/>
        </authorList>
    </citation>
    <scope>IDENTIFICATION</scope>
    <source>
        <strain evidence="2">R3-111a-1</strain>
    </source>
</reference>
<dbReference type="VEuPathDB" id="FungiDB:GGTG_10377"/>
<dbReference type="OrthoDB" id="1933717at2759"/>
<dbReference type="EMBL" id="GL385400">
    <property type="protein sequence ID" value="EJT71117.1"/>
    <property type="molecule type" value="Genomic_DNA"/>
</dbReference>
<organism evidence="1">
    <name type="scientific">Gaeumannomyces tritici (strain R3-111a-1)</name>
    <name type="common">Wheat and barley take-all root rot fungus</name>
    <name type="synonym">Gaeumannomyces graminis var. tritici</name>
    <dbReference type="NCBI Taxonomy" id="644352"/>
    <lineage>
        <taxon>Eukaryota</taxon>
        <taxon>Fungi</taxon>
        <taxon>Dikarya</taxon>
        <taxon>Ascomycota</taxon>
        <taxon>Pezizomycotina</taxon>
        <taxon>Sordariomycetes</taxon>
        <taxon>Sordariomycetidae</taxon>
        <taxon>Magnaporthales</taxon>
        <taxon>Magnaporthaceae</taxon>
        <taxon>Gaeumannomyces</taxon>
    </lineage>
</organism>
<accession>J3PA51</accession>
<reference evidence="1" key="2">
    <citation type="submission" date="2010-07" db="EMBL/GenBank/DDBJ databases">
        <authorList>
            <consortium name="The Broad Institute Genome Sequencing Platform"/>
            <consortium name="Broad Institute Genome Sequencing Center for Infectious Disease"/>
            <person name="Ma L.-J."/>
            <person name="Dead R."/>
            <person name="Young S."/>
            <person name="Zeng Q."/>
            <person name="Koehrsen M."/>
            <person name="Alvarado L."/>
            <person name="Berlin A."/>
            <person name="Chapman S.B."/>
            <person name="Chen Z."/>
            <person name="Freedman E."/>
            <person name="Gellesch M."/>
            <person name="Goldberg J."/>
            <person name="Griggs A."/>
            <person name="Gujja S."/>
            <person name="Heilman E.R."/>
            <person name="Heiman D."/>
            <person name="Hepburn T."/>
            <person name="Howarth C."/>
            <person name="Jen D."/>
            <person name="Larson L."/>
            <person name="Mehta T."/>
            <person name="Neiman D."/>
            <person name="Pearson M."/>
            <person name="Roberts A."/>
            <person name="Saif S."/>
            <person name="Shea T."/>
            <person name="Shenoy N."/>
            <person name="Sisk P."/>
            <person name="Stolte C."/>
            <person name="Sykes S."/>
            <person name="Walk T."/>
            <person name="White J."/>
            <person name="Yandava C."/>
            <person name="Haas B."/>
            <person name="Nusbaum C."/>
            <person name="Birren B."/>
        </authorList>
    </citation>
    <scope>NUCLEOTIDE SEQUENCE</scope>
    <source>
        <strain evidence="1">R3-111a-1</strain>
    </source>
</reference>
<reference evidence="3" key="1">
    <citation type="submission" date="2010-07" db="EMBL/GenBank/DDBJ databases">
        <title>The genome sequence of Gaeumannomyces graminis var. tritici strain R3-111a-1.</title>
        <authorList>
            <consortium name="The Broad Institute Genome Sequencing Platform"/>
            <person name="Ma L.-J."/>
            <person name="Dead R."/>
            <person name="Young S."/>
            <person name="Zeng Q."/>
            <person name="Koehrsen M."/>
            <person name="Alvarado L."/>
            <person name="Berlin A."/>
            <person name="Chapman S.B."/>
            <person name="Chen Z."/>
            <person name="Freedman E."/>
            <person name="Gellesch M."/>
            <person name="Goldberg J."/>
            <person name="Griggs A."/>
            <person name="Gujja S."/>
            <person name="Heilman E.R."/>
            <person name="Heiman D."/>
            <person name="Hepburn T."/>
            <person name="Howarth C."/>
            <person name="Jen D."/>
            <person name="Larson L."/>
            <person name="Mehta T."/>
            <person name="Neiman D."/>
            <person name="Pearson M."/>
            <person name="Roberts A."/>
            <person name="Saif S."/>
            <person name="Shea T."/>
            <person name="Shenoy N."/>
            <person name="Sisk P."/>
            <person name="Stolte C."/>
            <person name="Sykes S."/>
            <person name="Walk T."/>
            <person name="White J."/>
            <person name="Yandava C."/>
            <person name="Haas B."/>
            <person name="Nusbaum C."/>
            <person name="Birren B."/>
        </authorList>
    </citation>
    <scope>NUCLEOTIDE SEQUENCE [LARGE SCALE GENOMIC DNA]</scope>
    <source>
        <strain evidence="3">R3-111a-1</strain>
    </source>
</reference>
<proteinExistence type="predicted"/>
<dbReference type="RefSeq" id="XP_009226514.1">
    <property type="nucleotide sequence ID" value="XM_009228250.1"/>
</dbReference>
<dbReference type="Proteomes" id="UP000006039">
    <property type="component" value="Unassembled WGS sequence"/>
</dbReference>
<dbReference type="SUPFAM" id="SSF51735">
    <property type="entry name" value="NAD(P)-binding Rossmann-fold domains"/>
    <property type="match status" value="1"/>
</dbReference>
<dbReference type="InterPro" id="IPR036291">
    <property type="entry name" value="NAD(P)-bd_dom_sf"/>
</dbReference>
<dbReference type="STRING" id="644352.J3PA51"/>
<reference evidence="1" key="3">
    <citation type="submission" date="2010-09" db="EMBL/GenBank/DDBJ databases">
        <title>Annotation of Gaeumannomyces graminis var. tritici R3-111a-1.</title>
        <authorList>
            <consortium name="The Broad Institute Genome Sequencing Platform"/>
            <person name="Ma L.-J."/>
            <person name="Dead R."/>
            <person name="Young S.K."/>
            <person name="Zeng Q."/>
            <person name="Gargeya S."/>
            <person name="Fitzgerald M."/>
            <person name="Haas B."/>
            <person name="Abouelleil A."/>
            <person name="Alvarado L."/>
            <person name="Arachchi H.M."/>
            <person name="Berlin A."/>
            <person name="Brown A."/>
            <person name="Chapman S.B."/>
            <person name="Chen Z."/>
            <person name="Dunbar C."/>
            <person name="Freedman E."/>
            <person name="Gearin G."/>
            <person name="Gellesch M."/>
            <person name="Goldberg J."/>
            <person name="Griggs A."/>
            <person name="Gujja S."/>
            <person name="Heiman D."/>
            <person name="Howarth C."/>
            <person name="Larson L."/>
            <person name="Lui A."/>
            <person name="MacDonald P.J.P."/>
            <person name="Mehta T."/>
            <person name="Montmayeur A."/>
            <person name="Murphy C."/>
            <person name="Neiman D."/>
            <person name="Pearson M."/>
            <person name="Priest M."/>
            <person name="Roberts A."/>
            <person name="Saif S."/>
            <person name="Shea T."/>
            <person name="Shenoy N."/>
            <person name="Sisk P."/>
            <person name="Stolte C."/>
            <person name="Sykes S."/>
            <person name="Yandava C."/>
            <person name="Wortman J."/>
            <person name="Nusbaum C."/>
            <person name="Birren B."/>
        </authorList>
    </citation>
    <scope>NUCLEOTIDE SEQUENCE</scope>
    <source>
        <strain evidence="1">R3-111a-1</strain>
    </source>
</reference>
<dbReference type="AlphaFoldDB" id="J3PA51"/>
<gene>
    <name evidence="2" type="primary">20350835</name>
    <name evidence="1" type="ORF">GGTG_10377</name>
</gene>
<evidence type="ECO:0000313" key="3">
    <source>
        <dbReference type="Proteomes" id="UP000006039"/>
    </source>
</evidence>
<dbReference type="Gene3D" id="3.40.50.720">
    <property type="entry name" value="NAD(P)-binding Rossmann-like Domain"/>
    <property type="match status" value="1"/>
</dbReference>
<dbReference type="GeneID" id="20350835"/>
<evidence type="ECO:0000313" key="2">
    <source>
        <dbReference type="EnsemblFungi" id="EJT71117"/>
    </source>
</evidence>
<protein>
    <submittedName>
        <fullName evidence="1">Short-chain dehydrogenase/reductase SDR</fullName>
    </submittedName>
</protein>
<dbReference type="HOGENOM" id="CLU_2236764_0_0_1"/>
<sequence>MLEAEPPRLQHHRRGPFVHVLSRQYAGVHGQQSRHEPHGSCLRPHLERRGGRVNIAAPGLVNTELTNFNPNGVTVEEGARRIVGLAALGEAGPSSTFSDINGPLP</sequence>
<evidence type="ECO:0000313" key="1">
    <source>
        <dbReference type="EMBL" id="EJT71117.1"/>
    </source>
</evidence>
<dbReference type="EnsemblFungi" id="EJT71117">
    <property type="protein sequence ID" value="EJT71117"/>
    <property type="gene ID" value="GGTG_10377"/>
</dbReference>
<name>J3PA51_GAET3</name>
<keyword evidence="3" id="KW-1185">Reference proteome</keyword>
<reference evidence="2" key="4">
    <citation type="journal article" date="2015" name="G3 (Bethesda)">
        <title>Genome sequences of three phytopathogenic species of the Magnaporthaceae family of fungi.</title>
        <authorList>
            <person name="Okagaki L.H."/>
            <person name="Nunes C.C."/>
            <person name="Sailsbery J."/>
            <person name="Clay B."/>
            <person name="Brown D."/>
            <person name="John T."/>
            <person name="Oh Y."/>
            <person name="Young N."/>
            <person name="Fitzgerald M."/>
            <person name="Haas B.J."/>
            <person name="Zeng Q."/>
            <person name="Young S."/>
            <person name="Adiconis X."/>
            <person name="Fan L."/>
            <person name="Levin J.Z."/>
            <person name="Mitchell T.K."/>
            <person name="Okubara P.A."/>
            <person name="Farman M.L."/>
            <person name="Kohn L.M."/>
            <person name="Birren B."/>
            <person name="Ma L.-J."/>
            <person name="Dean R.A."/>
        </authorList>
    </citation>
    <scope>NUCLEOTIDE SEQUENCE</scope>
    <source>
        <strain evidence="2">R3-111a-1</strain>
    </source>
</reference>